<dbReference type="GO" id="GO:0000166">
    <property type="term" value="F:nucleotide binding"/>
    <property type="evidence" value="ECO:0007669"/>
    <property type="project" value="UniProtKB-KW"/>
</dbReference>
<proteinExistence type="inferred from homology"/>
<dbReference type="GO" id="GO:0006099">
    <property type="term" value="P:tricarboxylic acid cycle"/>
    <property type="evidence" value="ECO:0007669"/>
    <property type="project" value="UniProtKB-UniRule"/>
</dbReference>
<evidence type="ECO:0000256" key="3">
    <source>
        <dbReference type="ARBA" id="ARBA00022598"/>
    </source>
</evidence>
<dbReference type="PANTHER" id="PTHR11117:SF2">
    <property type="entry name" value="SUCCINATE--COA LIGASE [ADP_GDP-FORMING] SUBUNIT ALPHA, MITOCHONDRIAL"/>
    <property type="match status" value="1"/>
</dbReference>
<dbReference type="GO" id="GO:0009361">
    <property type="term" value="C:succinate-CoA ligase complex (ADP-forming)"/>
    <property type="evidence" value="ECO:0007669"/>
    <property type="project" value="TreeGrafter"/>
</dbReference>
<comment type="function">
    <text evidence="5 7">Succinyl-CoA synthetase functions in the citric acid cycle (TCA), coupling the hydrolysis of succinyl-CoA to the synthesis of either ATP or GTP and thus represents the only step of substrate-level phosphorylation in the TCA. The alpha subunit of the enzyme binds the substrates coenzyme A and phosphate, while succinate binding and specificity for either ATP or GTP is provided by different beta subunits.</text>
</comment>
<dbReference type="InterPro" id="IPR005810">
    <property type="entry name" value="CoA_lig_alpha"/>
</dbReference>
<dbReference type="InterPro" id="IPR005811">
    <property type="entry name" value="SUCC_ACL_C"/>
</dbReference>
<dbReference type="PIRSF" id="PIRSF001553">
    <property type="entry name" value="SucCS_alpha"/>
    <property type="match status" value="1"/>
</dbReference>
<name>A0A8S3Y6N1_PARAO</name>
<comment type="catalytic activity">
    <reaction evidence="7">
        <text>succinate + ATP + CoA = succinyl-CoA + ADP + phosphate</text>
        <dbReference type="Rhea" id="RHEA:17661"/>
        <dbReference type="ChEBI" id="CHEBI:30031"/>
        <dbReference type="ChEBI" id="CHEBI:30616"/>
        <dbReference type="ChEBI" id="CHEBI:43474"/>
        <dbReference type="ChEBI" id="CHEBI:57287"/>
        <dbReference type="ChEBI" id="CHEBI:57292"/>
        <dbReference type="ChEBI" id="CHEBI:456216"/>
        <dbReference type="EC" id="6.2.1.5"/>
    </reaction>
</comment>
<feature type="binding site" evidence="7">
    <location>
        <position position="79"/>
    </location>
    <ligand>
        <name>CoA</name>
        <dbReference type="ChEBI" id="CHEBI:57287"/>
    </ligand>
</feature>
<dbReference type="HAMAP" id="MF_01988">
    <property type="entry name" value="Succ_CoA_alpha"/>
    <property type="match status" value="1"/>
</dbReference>
<dbReference type="Pfam" id="PF02629">
    <property type="entry name" value="CoA_binding"/>
    <property type="match status" value="1"/>
</dbReference>
<dbReference type="NCBIfam" id="NF004230">
    <property type="entry name" value="PRK05678.1"/>
    <property type="match status" value="1"/>
</dbReference>
<dbReference type="PROSITE" id="PS01216">
    <property type="entry name" value="SUCCINYL_COA_LIG_1"/>
    <property type="match status" value="1"/>
</dbReference>
<dbReference type="PANTHER" id="PTHR11117">
    <property type="entry name" value="SUCCINYL-COA LIGASE SUBUNIT ALPHA"/>
    <property type="match status" value="1"/>
</dbReference>
<evidence type="ECO:0000256" key="4">
    <source>
        <dbReference type="ARBA" id="ARBA00022741"/>
    </source>
</evidence>
<keyword evidence="3 7" id="KW-0436">Ligase</keyword>
<sequence>MAISGRILPWLKDGLKLTNVRYSSCGSVGKPYEQTRKNLILTSETKVIVQGFTGKQGTFHSQQALDYGTKIVGGVSPKKAGTEHLGKPVFATVREAKEKTGAEASVIYVPPPGAAGAILEAIEAEVPLIVCITEGVPQHDMVRVKHALLHQNKSRLVGPNCPGIIAPEKCKIGIMPAAVHKAGCIGVVSRSGTLTYEACHQTTIAGLGQTLCVGIGGDPFNGTDFIDCLEVFLGDPQTKGIILIGEIGGNAEELASEYLTQNNTSKGQKAKPVVSFIAGLTAPPGRRMGHAGAIISGGKGGAMDKIKALEKANVIVTRSPAKMGSELLKEMKRLEIV</sequence>
<dbReference type="InterPro" id="IPR017440">
    <property type="entry name" value="Cit_synth/succinyl-CoA_lig_AS"/>
</dbReference>
<dbReference type="FunFam" id="3.40.50.720:FF:000002">
    <property type="entry name" value="Succinate--CoA ligase [ADP-forming] subunit alpha"/>
    <property type="match status" value="1"/>
</dbReference>
<feature type="binding site" evidence="7">
    <location>
        <position position="196"/>
    </location>
    <ligand>
        <name>substrate</name>
        <note>ligand shared with subunit beta</note>
    </ligand>
</feature>
<dbReference type="PROSITE" id="PS00399">
    <property type="entry name" value="SUCCINYL_COA_LIG_2"/>
    <property type="match status" value="1"/>
</dbReference>
<keyword evidence="4 7" id="KW-0547">Nucleotide-binding</keyword>
<keyword evidence="2 7" id="KW-0816">Tricarboxylic acid cycle</keyword>
<feature type="binding site" evidence="7">
    <location>
        <begin position="132"/>
        <end position="134"/>
    </location>
    <ligand>
        <name>CoA</name>
        <dbReference type="ChEBI" id="CHEBI:57287"/>
    </ligand>
</feature>
<evidence type="ECO:0000256" key="6">
    <source>
        <dbReference type="ARBA" id="ARBA00061754"/>
    </source>
</evidence>
<comment type="subunit">
    <text evidence="7">Heterodimer of an alpha and a beta subunit. Different beta subunits determine nucleotide specificity. Together with an ATP-specific beta subunit, forms an ADP-forming succinyl-CoA synthetase (A-SCS). Together with a GTP-specific beta subunit forms a GDP-forming succinyl-CoA synthetase (G-SCS).</text>
</comment>
<comment type="pathway">
    <text evidence="1 7">Carbohydrate metabolism; tricarboxylic acid cycle; succinate from succinyl-CoA (ligase route): step 1/1.</text>
</comment>
<dbReference type="InterPro" id="IPR003781">
    <property type="entry name" value="CoA-bd"/>
</dbReference>
<dbReference type="Proteomes" id="UP000691718">
    <property type="component" value="Unassembled WGS sequence"/>
</dbReference>
<feature type="binding site" evidence="7">
    <location>
        <begin position="53"/>
        <end position="56"/>
    </location>
    <ligand>
        <name>CoA</name>
        <dbReference type="ChEBI" id="CHEBI:57287"/>
    </ligand>
</feature>
<gene>
    <name evidence="10" type="ORF">PAPOLLO_LOCUS25074</name>
</gene>
<dbReference type="InterPro" id="IPR033847">
    <property type="entry name" value="Citrt_syn/SCS-alpha_CS"/>
</dbReference>
<dbReference type="EC" id="6.2.1.4" evidence="7"/>
<evidence type="ECO:0000256" key="5">
    <source>
        <dbReference type="ARBA" id="ARBA00054246"/>
    </source>
</evidence>
<keyword evidence="7" id="KW-0496">Mitochondrion</keyword>
<feature type="active site" description="Tele-phosphohistidine intermediate" evidence="7">
    <location>
        <position position="290"/>
    </location>
</feature>
<evidence type="ECO:0000256" key="1">
    <source>
        <dbReference type="ARBA" id="ARBA00005064"/>
    </source>
</evidence>
<dbReference type="Pfam" id="PF00549">
    <property type="entry name" value="Ligase_CoA"/>
    <property type="match status" value="1"/>
</dbReference>
<dbReference type="GO" id="GO:0004776">
    <property type="term" value="F:succinate-CoA ligase (GDP-forming) activity"/>
    <property type="evidence" value="ECO:0007669"/>
    <property type="project" value="UniProtKB-EC"/>
</dbReference>
<reference evidence="10" key="1">
    <citation type="submission" date="2021-04" db="EMBL/GenBank/DDBJ databases">
        <authorList>
            <person name="Tunstrom K."/>
        </authorList>
    </citation>
    <scope>NUCLEOTIDE SEQUENCE</scope>
</reference>
<dbReference type="FunFam" id="3.40.50.261:FF:000005">
    <property type="entry name" value="Succinate--CoA ligase [ADP-forming] subunit alpha, mitochondrial"/>
    <property type="match status" value="1"/>
</dbReference>
<evidence type="ECO:0000313" key="11">
    <source>
        <dbReference type="Proteomes" id="UP000691718"/>
    </source>
</evidence>
<accession>A0A8S3Y6N1</accession>
<dbReference type="NCBIfam" id="TIGR01019">
    <property type="entry name" value="sucCoAalpha"/>
    <property type="match status" value="1"/>
</dbReference>
<comment type="catalytic activity">
    <reaction evidence="7">
        <text>GTP + succinate + CoA = succinyl-CoA + GDP + phosphate</text>
        <dbReference type="Rhea" id="RHEA:22120"/>
        <dbReference type="ChEBI" id="CHEBI:30031"/>
        <dbReference type="ChEBI" id="CHEBI:37565"/>
        <dbReference type="ChEBI" id="CHEBI:43474"/>
        <dbReference type="ChEBI" id="CHEBI:57287"/>
        <dbReference type="ChEBI" id="CHEBI:57292"/>
        <dbReference type="ChEBI" id="CHEBI:58189"/>
        <dbReference type="EC" id="6.2.1.4"/>
    </reaction>
</comment>
<protein>
    <recommendedName>
        <fullName evidence="7">Succinate--CoA ligase [ADP/GDP-forming] subunit alpha, mitochondrial</fullName>
        <ecNumber evidence="7">6.2.1.4</ecNumber>
        <ecNumber evidence="7">6.2.1.5</ecNumber>
    </recommendedName>
    <alternativeName>
        <fullName evidence="7">Succinyl-CoA synthetase subunit alpha</fullName>
        <shortName evidence="7">SCS-alpha</shortName>
    </alternativeName>
</protein>
<evidence type="ECO:0000256" key="8">
    <source>
        <dbReference type="RuleBase" id="RU000677"/>
    </source>
</evidence>
<keyword evidence="11" id="KW-1185">Reference proteome</keyword>
<organism evidence="10 11">
    <name type="scientific">Parnassius apollo</name>
    <name type="common">Apollo butterfly</name>
    <name type="synonym">Papilio apollo</name>
    <dbReference type="NCBI Taxonomy" id="110799"/>
    <lineage>
        <taxon>Eukaryota</taxon>
        <taxon>Metazoa</taxon>
        <taxon>Ecdysozoa</taxon>
        <taxon>Arthropoda</taxon>
        <taxon>Hexapoda</taxon>
        <taxon>Insecta</taxon>
        <taxon>Pterygota</taxon>
        <taxon>Neoptera</taxon>
        <taxon>Endopterygota</taxon>
        <taxon>Lepidoptera</taxon>
        <taxon>Glossata</taxon>
        <taxon>Ditrysia</taxon>
        <taxon>Papilionoidea</taxon>
        <taxon>Papilionidae</taxon>
        <taxon>Parnassiinae</taxon>
        <taxon>Parnassini</taxon>
        <taxon>Parnassius</taxon>
        <taxon>Parnassius</taxon>
    </lineage>
</organism>
<evidence type="ECO:0000256" key="7">
    <source>
        <dbReference type="HAMAP-Rule" id="MF_03222"/>
    </source>
</evidence>
<dbReference type="EC" id="6.2.1.5" evidence="7"/>
<comment type="subunit">
    <text evidence="6">Heterodimer of an alpha and a beta subunit. Different beta subunits determine nucleotide specificity. Together with the ATP-specific beta subunit SUCLA2, forms an ADP-forming succinyl-CoA synthetase (A-SCS). Together with the GTP-specific beta subunit SUCLG2 forms a GDP-forming succinyl-CoA synthetase (G-SCS).</text>
</comment>
<comment type="subcellular location">
    <subcellularLocation>
        <location evidence="7">Mitochondrion</location>
    </subcellularLocation>
</comment>
<evidence type="ECO:0000256" key="2">
    <source>
        <dbReference type="ARBA" id="ARBA00022532"/>
    </source>
</evidence>
<comment type="caution">
    <text evidence="10">The sequence shown here is derived from an EMBL/GenBank/DDBJ whole genome shotgun (WGS) entry which is preliminary data.</text>
</comment>
<feature type="domain" description="CoA-binding" evidence="9">
    <location>
        <begin position="40"/>
        <end position="136"/>
    </location>
</feature>
<evidence type="ECO:0000259" key="9">
    <source>
        <dbReference type="SMART" id="SM00881"/>
    </source>
</evidence>
<dbReference type="EMBL" id="CAJQZP010001501">
    <property type="protein sequence ID" value="CAG5051467.1"/>
    <property type="molecule type" value="Genomic_DNA"/>
</dbReference>
<dbReference type="GO" id="GO:0004775">
    <property type="term" value="F:succinate-CoA ligase (ADP-forming) activity"/>
    <property type="evidence" value="ECO:0007669"/>
    <property type="project" value="UniProtKB-UniRule"/>
</dbReference>
<evidence type="ECO:0000313" key="10">
    <source>
        <dbReference type="EMBL" id="CAG5051467.1"/>
    </source>
</evidence>
<dbReference type="GO" id="GO:0005739">
    <property type="term" value="C:mitochondrion"/>
    <property type="evidence" value="ECO:0007669"/>
    <property type="project" value="UniProtKB-SubCell"/>
</dbReference>
<dbReference type="OrthoDB" id="1664372at2759"/>
<dbReference type="AlphaFoldDB" id="A0A8S3Y6N1"/>
<comment type="similarity">
    <text evidence="7 8">Belongs to the succinate/malate CoA ligase alpha subunit family.</text>
</comment>
<dbReference type="SMART" id="SM00881">
    <property type="entry name" value="CoA_binding"/>
    <property type="match status" value="1"/>
</dbReference>